<sequence length="439" mass="49699">MESLLLVSLGKLKYEVLYEVSSVLAPTFILLYTICIVFLLTNFLITIIMDSFAEVREDVHKQPNDYELIDYIVHKLTSFLWQFNPFRLFWSVALALKLVSKTEPKSQGGKSNKKKSDSDLTVCTLRSGGNKKMLTKVQMNFLRTEIGVDRLEDGLDGLQEKEDAIYMLVLQYLYWKIKPKRNDWKRALVQLRVPALIALYPGEEQENASYSIDRDSDFNASAVSSGRWSVSTSEEQSRRPHRYTKHKPRLASLSLVGGRFRSHQQDVRKEVDSPKSINEPRQEDVNSSGYISSVFDFSSPEHQVIYSPVPLVNRSVVSDTGDSSFQTASDVSLLSPRQSAPIFEPKKLSTPISPASVVPNLNQSLPSEFGTASFLAGSDVSLLSPPSLVPSRQKDVKHKRRTFVKGTRLFDDSIEMSMYPSKTEKQRPFKRLGQNQQTV</sequence>
<dbReference type="EnsemblMetazoa" id="BGLB018574-RA">
    <property type="protein sequence ID" value="BGLB018574-PA"/>
    <property type="gene ID" value="BGLB018574"/>
</dbReference>
<reference evidence="3" key="1">
    <citation type="submission" date="2020-05" db="UniProtKB">
        <authorList>
            <consortium name="EnsemblMetazoa"/>
        </authorList>
    </citation>
    <scope>IDENTIFICATION</scope>
    <source>
        <strain evidence="3">BB02</strain>
    </source>
</reference>
<dbReference type="AlphaFoldDB" id="A0A2C9KFB7"/>
<evidence type="ECO:0008006" key="5">
    <source>
        <dbReference type="Google" id="ProtNLM"/>
    </source>
</evidence>
<dbReference type="PANTHER" id="PTHR10877:SF183">
    <property type="entry name" value="AT14535P-RELATED"/>
    <property type="match status" value="1"/>
</dbReference>
<proteinExistence type="predicted"/>
<evidence type="ECO:0000313" key="3">
    <source>
        <dbReference type="EnsemblMetazoa" id="BGLB018574-PA"/>
    </source>
</evidence>
<protein>
    <recommendedName>
        <fullName evidence="5">Ion transport domain-containing protein</fullName>
    </recommendedName>
</protein>
<accession>A0A2C9KFB7</accession>
<evidence type="ECO:0000256" key="2">
    <source>
        <dbReference type="SAM" id="Phobius"/>
    </source>
</evidence>
<dbReference type="VEuPathDB" id="VectorBase:BGLB018574"/>
<dbReference type="Proteomes" id="UP000076420">
    <property type="component" value="Unassembled WGS sequence"/>
</dbReference>
<dbReference type="PANTHER" id="PTHR10877">
    <property type="entry name" value="POLYCYSTIN FAMILY MEMBER"/>
    <property type="match status" value="1"/>
</dbReference>
<keyword evidence="2" id="KW-0812">Transmembrane</keyword>
<keyword evidence="2" id="KW-1133">Transmembrane helix</keyword>
<evidence type="ECO:0000256" key="1">
    <source>
        <dbReference type="SAM" id="MobiDB-lite"/>
    </source>
</evidence>
<dbReference type="InterPro" id="IPR051223">
    <property type="entry name" value="Polycystin"/>
</dbReference>
<dbReference type="STRING" id="6526.A0A2C9KFB7"/>
<feature type="region of interest" description="Disordered" evidence="1">
    <location>
        <begin position="262"/>
        <end position="284"/>
    </location>
</feature>
<name>A0A2C9KFB7_BIOGL</name>
<keyword evidence="2" id="KW-0472">Membrane</keyword>
<evidence type="ECO:0000313" key="4">
    <source>
        <dbReference type="Proteomes" id="UP000076420"/>
    </source>
</evidence>
<feature type="compositionally biased region" description="Basic and acidic residues" evidence="1">
    <location>
        <begin position="263"/>
        <end position="284"/>
    </location>
</feature>
<feature type="region of interest" description="Disordered" evidence="1">
    <location>
        <begin position="420"/>
        <end position="439"/>
    </location>
</feature>
<organism evidence="3 4">
    <name type="scientific">Biomphalaria glabrata</name>
    <name type="common">Bloodfluke planorb</name>
    <name type="synonym">Freshwater snail</name>
    <dbReference type="NCBI Taxonomy" id="6526"/>
    <lineage>
        <taxon>Eukaryota</taxon>
        <taxon>Metazoa</taxon>
        <taxon>Spiralia</taxon>
        <taxon>Lophotrochozoa</taxon>
        <taxon>Mollusca</taxon>
        <taxon>Gastropoda</taxon>
        <taxon>Heterobranchia</taxon>
        <taxon>Euthyneura</taxon>
        <taxon>Panpulmonata</taxon>
        <taxon>Hygrophila</taxon>
        <taxon>Lymnaeoidea</taxon>
        <taxon>Planorbidae</taxon>
        <taxon>Biomphalaria</taxon>
    </lineage>
</organism>
<dbReference type="KEGG" id="bgt:106070439"/>
<feature type="transmembrane region" description="Helical" evidence="2">
    <location>
        <begin position="20"/>
        <end position="45"/>
    </location>
</feature>
<dbReference type="VEuPathDB" id="VectorBase:BGLAX_031211"/>
<gene>
    <name evidence="3" type="primary">106070439</name>
</gene>